<dbReference type="Pfam" id="PF07195">
    <property type="entry name" value="FliD_C"/>
    <property type="match status" value="1"/>
</dbReference>
<evidence type="ECO:0000259" key="7">
    <source>
        <dbReference type="Pfam" id="PF02465"/>
    </source>
</evidence>
<dbReference type="EMBL" id="JBFOHL010000014">
    <property type="protein sequence ID" value="MEW9625462.1"/>
    <property type="molecule type" value="Genomic_DNA"/>
</dbReference>
<evidence type="ECO:0000313" key="9">
    <source>
        <dbReference type="EMBL" id="MEW9625462.1"/>
    </source>
</evidence>
<keyword evidence="9" id="KW-0966">Cell projection</keyword>
<dbReference type="InterPro" id="IPR010810">
    <property type="entry name" value="Flagellin_hook_IN_motif"/>
</dbReference>
<dbReference type="PANTHER" id="PTHR30288">
    <property type="entry name" value="FLAGELLAR CAP/ASSEMBLY PROTEIN FLID"/>
    <property type="match status" value="1"/>
</dbReference>
<proteinExistence type="inferred from homology"/>
<dbReference type="InterPro" id="IPR040026">
    <property type="entry name" value="FliD"/>
</dbReference>
<comment type="function">
    <text evidence="5">Required for morphogenesis and for the elongation of the flagellar filament by facilitating polymerization of the flagellin monomers at the tip of growing filament. Forms a capping structure, which prevents flagellin subunits (transported through the central channel of the flagellum) from leaking out without polymerization at the distal end.</text>
</comment>
<reference evidence="9 10" key="1">
    <citation type="submission" date="2024-06" db="EMBL/GenBank/DDBJ databases">
        <authorList>
            <person name="Woo H."/>
        </authorList>
    </citation>
    <scope>NUCLEOTIDE SEQUENCE [LARGE SCALE GENOMIC DNA]</scope>
    <source>
        <strain evidence="9 10">S2-g</strain>
    </source>
</reference>
<keyword evidence="9" id="KW-0282">Flagellum</keyword>
<evidence type="ECO:0000256" key="6">
    <source>
        <dbReference type="SAM" id="MobiDB-lite"/>
    </source>
</evidence>
<protein>
    <recommendedName>
        <fullName evidence="5">Flagellar hook-associated protein 2</fullName>
        <shortName evidence="5">HAP2</shortName>
    </recommendedName>
    <alternativeName>
        <fullName evidence="5">Flagellar cap protein</fullName>
    </alternativeName>
</protein>
<evidence type="ECO:0000256" key="3">
    <source>
        <dbReference type="ARBA" id="ARBA00023054"/>
    </source>
</evidence>
<keyword evidence="4 5" id="KW-0975">Bacterial flagellum</keyword>
<organism evidence="9 10">
    <name type="scientific">Rhodanobacter geophilus</name>
    <dbReference type="NCBI Taxonomy" id="3162488"/>
    <lineage>
        <taxon>Bacteria</taxon>
        <taxon>Pseudomonadati</taxon>
        <taxon>Pseudomonadota</taxon>
        <taxon>Gammaproteobacteria</taxon>
        <taxon>Lysobacterales</taxon>
        <taxon>Rhodanobacteraceae</taxon>
        <taxon>Rhodanobacter</taxon>
    </lineage>
</organism>
<keyword evidence="10" id="KW-1185">Reference proteome</keyword>
<comment type="subcellular location">
    <subcellularLocation>
        <location evidence="5">Secreted</location>
    </subcellularLocation>
    <subcellularLocation>
        <location evidence="5">Bacterial flagellum</location>
    </subcellularLocation>
</comment>
<gene>
    <name evidence="9" type="primary">fliD</name>
    <name evidence="9" type="ORF">ABQJ56_14630</name>
</gene>
<feature type="domain" description="Flagellar hook-associated protein 2 C-terminal" evidence="8">
    <location>
        <begin position="247"/>
        <end position="464"/>
    </location>
</feature>
<dbReference type="Pfam" id="PF07196">
    <property type="entry name" value="Flagellin_IN"/>
    <property type="match status" value="1"/>
</dbReference>
<evidence type="ECO:0000256" key="1">
    <source>
        <dbReference type="ARBA" id="ARBA00009764"/>
    </source>
</evidence>
<dbReference type="PANTHER" id="PTHR30288:SF0">
    <property type="entry name" value="FLAGELLAR HOOK-ASSOCIATED PROTEIN 2"/>
    <property type="match status" value="1"/>
</dbReference>
<comment type="subunit">
    <text evidence="2 5">Homopentamer.</text>
</comment>
<keyword evidence="3" id="KW-0175">Coiled coil</keyword>
<keyword evidence="5" id="KW-0964">Secreted</keyword>
<feature type="compositionally biased region" description="Polar residues" evidence="6">
    <location>
        <begin position="1"/>
        <end position="10"/>
    </location>
</feature>
<name>A0ABV3QS70_9GAMM</name>
<evidence type="ECO:0000256" key="5">
    <source>
        <dbReference type="RuleBase" id="RU362066"/>
    </source>
</evidence>
<accession>A0ABV3QS70</accession>
<evidence type="ECO:0000256" key="2">
    <source>
        <dbReference type="ARBA" id="ARBA00011255"/>
    </source>
</evidence>
<dbReference type="Proteomes" id="UP001556170">
    <property type="component" value="Unassembled WGS sequence"/>
</dbReference>
<comment type="similarity">
    <text evidence="1 5">Belongs to the FliD family.</text>
</comment>
<feature type="domain" description="Flagellar hook-associated protein 2 N-terminal" evidence="7">
    <location>
        <begin position="44"/>
        <end position="141"/>
    </location>
</feature>
<comment type="caution">
    <text evidence="9">The sequence shown here is derived from an EMBL/GenBank/DDBJ whole genome shotgun (WGS) entry which is preliminary data.</text>
</comment>
<evidence type="ECO:0000256" key="4">
    <source>
        <dbReference type="ARBA" id="ARBA00023143"/>
    </source>
</evidence>
<dbReference type="RefSeq" id="WP_367845755.1">
    <property type="nucleotide sequence ID" value="NZ_JBFOHL010000014.1"/>
</dbReference>
<evidence type="ECO:0000259" key="8">
    <source>
        <dbReference type="Pfam" id="PF07195"/>
    </source>
</evidence>
<sequence length="485" mass="47718">MTSISGVGNPTTTATTTTATGSGSGLDSTNSPGSGLLSSAGIGSGLDVNSIITALVNAKQSGPAQQISTQTTQLQAQEAGLTALGSALSSLQSTLGTLGSSLTFSTYAATLGDSSLGTATTLPNAQPGTYSVVVNHLATAQKRASGAYAPGTAVGAGTLTVSVGNQSMNINVAATDSISNIATAINQSSSNPGVQATIVNGANGAQLLLTSTKTGVANAFSVSTGAGSSAGLSSLATTLDTAGSNEASDASLSVDGIAASSASNTVSGVLNGVTLNLAATGSTTLTVSQDSSAATSAVNDFVSAYNSYVSTVGTLSSYDASSQQAGVLLGDTTLMSVQRQVNSVLSGSVPGNSIGSLAALGITHNADGTLSLDSGKLSSALQSSPDAVQDLFAGSNGYATRLNGMLDGFTASNGIIATRTSSIQNQLSNLSQESTALTARMNVYATQLRQQYTALDTLMSSLNNTSSYLTSSLQTLLSTYTKSGS</sequence>
<feature type="region of interest" description="Disordered" evidence="6">
    <location>
        <begin position="1"/>
        <end position="32"/>
    </location>
</feature>
<dbReference type="Pfam" id="PF02465">
    <property type="entry name" value="FliD_N"/>
    <property type="match status" value="1"/>
</dbReference>
<dbReference type="InterPro" id="IPR010809">
    <property type="entry name" value="FliD_C"/>
</dbReference>
<evidence type="ECO:0000313" key="10">
    <source>
        <dbReference type="Proteomes" id="UP001556170"/>
    </source>
</evidence>
<feature type="compositionally biased region" description="Low complexity" evidence="6">
    <location>
        <begin position="11"/>
        <end position="20"/>
    </location>
</feature>
<keyword evidence="9" id="KW-0969">Cilium</keyword>
<dbReference type="InterPro" id="IPR003481">
    <property type="entry name" value="FliD_N"/>
</dbReference>